<keyword evidence="2" id="KW-1185">Reference proteome</keyword>
<dbReference type="VEuPathDB" id="FungiDB:ASPACDRAFT_115845"/>
<dbReference type="OMA" id="TWWWHAV"/>
<accession>A0A1L9WYC8</accession>
<dbReference type="PANTHER" id="PTHR46980:SF3">
    <property type="entry name" value="C2 DOMAIN-CONTAINING PROTEIN"/>
    <property type="match status" value="1"/>
</dbReference>
<evidence type="ECO:0000313" key="1">
    <source>
        <dbReference type="EMBL" id="OJK01237.1"/>
    </source>
</evidence>
<sequence>MGKPGRAREPADLIGSIEQTYTEARVIVLVCLASWLVGQLRFSFAWLLFVLAASRTYTKVSMKRMQRVVRDDCQRYHATKILAHGETINWVNGILQRLWHMNQAQISEQIVRYVNNGLARRTWTEPDTPPQKVILHSIALIELPLRMTRVFMHRKPSSPNLIFEGRFQVNLAPHGSEHHGLLEAFEHPLIDLTILRDVDEHDRHRYHSHHHHNLAVQVRQFTSQGSLQIELDLEGEQPALLQPHIELQEQPKMDCTIKSISQHHFPFHFAHHVDWRRVVEMQLREGLGWAFRRPLPLGERWLIKMMTWWWHILN</sequence>
<name>A0A1L9WYC8_ASPA1</name>
<evidence type="ECO:0008006" key="3">
    <source>
        <dbReference type="Google" id="ProtNLM"/>
    </source>
</evidence>
<protein>
    <recommendedName>
        <fullName evidence="3">SMP-LTD domain-containing protein</fullName>
    </recommendedName>
</protein>
<dbReference type="AlphaFoldDB" id="A0A1L9WYC8"/>
<dbReference type="OrthoDB" id="419768at2759"/>
<gene>
    <name evidence="1" type="ORF">ASPACDRAFT_115845</name>
</gene>
<organism evidence="1 2">
    <name type="scientific">Aspergillus aculeatus (strain ATCC 16872 / CBS 172.66 / WB 5094)</name>
    <dbReference type="NCBI Taxonomy" id="690307"/>
    <lineage>
        <taxon>Eukaryota</taxon>
        <taxon>Fungi</taxon>
        <taxon>Dikarya</taxon>
        <taxon>Ascomycota</taxon>
        <taxon>Pezizomycotina</taxon>
        <taxon>Eurotiomycetes</taxon>
        <taxon>Eurotiomycetidae</taxon>
        <taxon>Eurotiales</taxon>
        <taxon>Aspergillaceae</taxon>
        <taxon>Aspergillus</taxon>
        <taxon>Aspergillus subgen. Circumdati</taxon>
    </lineage>
</organism>
<dbReference type="EMBL" id="KV878974">
    <property type="protein sequence ID" value="OJK01237.1"/>
    <property type="molecule type" value="Genomic_DNA"/>
</dbReference>
<dbReference type="InterPro" id="IPR052455">
    <property type="entry name" value="Tricalbin_domain"/>
</dbReference>
<dbReference type="Proteomes" id="UP000184546">
    <property type="component" value="Unassembled WGS sequence"/>
</dbReference>
<dbReference type="RefSeq" id="XP_020057576.1">
    <property type="nucleotide sequence ID" value="XM_020195935.1"/>
</dbReference>
<evidence type="ECO:0000313" key="2">
    <source>
        <dbReference type="Proteomes" id="UP000184546"/>
    </source>
</evidence>
<dbReference type="PANTHER" id="PTHR46980">
    <property type="entry name" value="TRICALBIN-1-RELATED"/>
    <property type="match status" value="1"/>
</dbReference>
<dbReference type="STRING" id="690307.A0A1L9WYC8"/>
<dbReference type="GeneID" id="30969749"/>
<proteinExistence type="predicted"/>
<reference evidence="2" key="1">
    <citation type="journal article" date="2017" name="Genome Biol.">
        <title>Comparative genomics reveals high biological diversity and specific adaptations in the industrially and medically important fungal genus Aspergillus.</title>
        <authorList>
            <person name="de Vries R.P."/>
            <person name="Riley R."/>
            <person name="Wiebenga A."/>
            <person name="Aguilar-Osorio G."/>
            <person name="Amillis S."/>
            <person name="Uchima C.A."/>
            <person name="Anderluh G."/>
            <person name="Asadollahi M."/>
            <person name="Askin M."/>
            <person name="Barry K."/>
            <person name="Battaglia E."/>
            <person name="Bayram O."/>
            <person name="Benocci T."/>
            <person name="Braus-Stromeyer S.A."/>
            <person name="Caldana C."/>
            <person name="Canovas D."/>
            <person name="Cerqueira G.C."/>
            <person name="Chen F."/>
            <person name="Chen W."/>
            <person name="Choi C."/>
            <person name="Clum A."/>
            <person name="Dos Santos R.A."/>
            <person name="Damasio A.R."/>
            <person name="Diallinas G."/>
            <person name="Emri T."/>
            <person name="Fekete E."/>
            <person name="Flipphi M."/>
            <person name="Freyberg S."/>
            <person name="Gallo A."/>
            <person name="Gournas C."/>
            <person name="Habgood R."/>
            <person name="Hainaut M."/>
            <person name="Harispe M.L."/>
            <person name="Henrissat B."/>
            <person name="Hilden K.S."/>
            <person name="Hope R."/>
            <person name="Hossain A."/>
            <person name="Karabika E."/>
            <person name="Karaffa L."/>
            <person name="Karanyi Z."/>
            <person name="Krasevec N."/>
            <person name="Kuo A."/>
            <person name="Kusch H."/>
            <person name="LaButti K."/>
            <person name="Lagendijk E.L."/>
            <person name="Lapidus A."/>
            <person name="Levasseur A."/>
            <person name="Lindquist E."/>
            <person name="Lipzen A."/>
            <person name="Logrieco A.F."/>
            <person name="MacCabe A."/>
            <person name="Maekelae M.R."/>
            <person name="Malavazi I."/>
            <person name="Melin P."/>
            <person name="Meyer V."/>
            <person name="Mielnichuk N."/>
            <person name="Miskei M."/>
            <person name="Molnar A.P."/>
            <person name="Mule G."/>
            <person name="Ngan C.Y."/>
            <person name="Orejas M."/>
            <person name="Orosz E."/>
            <person name="Ouedraogo J.P."/>
            <person name="Overkamp K.M."/>
            <person name="Park H.-S."/>
            <person name="Perrone G."/>
            <person name="Piumi F."/>
            <person name="Punt P.J."/>
            <person name="Ram A.F."/>
            <person name="Ramon A."/>
            <person name="Rauscher S."/>
            <person name="Record E."/>
            <person name="Riano-Pachon D.M."/>
            <person name="Robert V."/>
            <person name="Roehrig J."/>
            <person name="Ruller R."/>
            <person name="Salamov A."/>
            <person name="Salih N.S."/>
            <person name="Samson R.A."/>
            <person name="Sandor E."/>
            <person name="Sanguinetti M."/>
            <person name="Schuetze T."/>
            <person name="Sepcic K."/>
            <person name="Shelest E."/>
            <person name="Sherlock G."/>
            <person name="Sophianopoulou V."/>
            <person name="Squina F.M."/>
            <person name="Sun H."/>
            <person name="Susca A."/>
            <person name="Todd R.B."/>
            <person name="Tsang A."/>
            <person name="Unkles S.E."/>
            <person name="van de Wiele N."/>
            <person name="van Rossen-Uffink D."/>
            <person name="Oliveira J.V."/>
            <person name="Vesth T.C."/>
            <person name="Visser J."/>
            <person name="Yu J.-H."/>
            <person name="Zhou M."/>
            <person name="Andersen M.R."/>
            <person name="Archer D.B."/>
            <person name="Baker S.E."/>
            <person name="Benoit I."/>
            <person name="Brakhage A.A."/>
            <person name="Braus G.H."/>
            <person name="Fischer R."/>
            <person name="Frisvad J.C."/>
            <person name="Goldman G.H."/>
            <person name="Houbraken J."/>
            <person name="Oakley B."/>
            <person name="Pocsi I."/>
            <person name="Scazzocchio C."/>
            <person name="Seiboth B."/>
            <person name="vanKuyk P.A."/>
            <person name="Wortman J."/>
            <person name="Dyer P.S."/>
            <person name="Grigoriev I.V."/>
        </authorList>
    </citation>
    <scope>NUCLEOTIDE SEQUENCE [LARGE SCALE GENOMIC DNA]</scope>
    <source>
        <strain evidence="2">ATCC 16872 / CBS 172.66 / WB 5094</strain>
    </source>
</reference>